<dbReference type="GO" id="GO:0008528">
    <property type="term" value="F:G protein-coupled peptide receptor activity"/>
    <property type="evidence" value="ECO:0007669"/>
    <property type="project" value="TreeGrafter"/>
</dbReference>
<dbReference type="PANTHER" id="PTHR46273">
    <property type="entry name" value="MYOSUPPRESSIN RECEPTOR 1, ISOFORM B-RELATED"/>
    <property type="match status" value="1"/>
</dbReference>
<organism evidence="2 3">
    <name type="scientific">Pristionchus mayeri</name>
    <dbReference type="NCBI Taxonomy" id="1317129"/>
    <lineage>
        <taxon>Eukaryota</taxon>
        <taxon>Metazoa</taxon>
        <taxon>Ecdysozoa</taxon>
        <taxon>Nematoda</taxon>
        <taxon>Chromadorea</taxon>
        <taxon>Rhabditida</taxon>
        <taxon>Rhabditina</taxon>
        <taxon>Diplogasteromorpha</taxon>
        <taxon>Diplogasteroidea</taxon>
        <taxon>Neodiplogasteridae</taxon>
        <taxon>Pristionchus</taxon>
    </lineage>
</organism>
<dbReference type="EMBL" id="BTRK01000006">
    <property type="protein sequence ID" value="GMR61555.1"/>
    <property type="molecule type" value="Genomic_DNA"/>
</dbReference>
<evidence type="ECO:0000313" key="2">
    <source>
        <dbReference type="EMBL" id="GMR61555.1"/>
    </source>
</evidence>
<dbReference type="PANTHER" id="PTHR46273:SF14">
    <property type="entry name" value="G-PROTEIN COUPLED RECEPTOR DMSR-1"/>
    <property type="match status" value="1"/>
</dbReference>
<dbReference type="AlphaFoldDB" id="A0AAN5DG88"/>
<sequence length="178" mass="20379">CSSLVFQLTNESAIYDLLRDISHVCDYYFVYFLLYVGPVLVVSNIFTMFILSRKEHRTPYSLIFIVIALDQSLSILFIDIQLWSSTYEFACGVICLACMVIFDAVLHNVYPLLCAHASWLAVIITYVRLRHLRTKAVQPTSKLMMTLCFTSFALITITSIPQFTSMEISWTEIISTCN</sequence>
<evidence type="ECO:0008006" key="4">
    <source>
        <dbReference type="Google" id="ProtNLM"/>
    </source>
</evidence>
<evidence type="ECO:0000256" key="1">
    <source>
        <dbReference type="SAM" id="Phobius"/>
    </source>
</evidence>
<accession>A0AAN5DG88</accession>
<dbReference type="Proteomes" id="UP001328107">
    <property type="component" value="Unassembled WGS sequence"/>
</dbReference>
<feature type="non-terminal residue" evidence="2">
    <location>
        <position position="1"/>
    </location>
</feature>
<keyword evidence="1" id="KW-0812">Transmembrane</keyword>
<reference evidence="3" key="1">
    <citation type="submission" date="2022-10" db="EMBL/GenBank/DDBJ databases">
        <title>Genome assembly of Pristionchus species.</title>
        <authorList>
            <person name="Yoshida K."/>
            <person name="Sommer R.J."/>
        </authorList>
    </citation>
    <scope>NUCLEOTIDE SEQUENCE [LARGE SCALE GENOMIC DNA]</scope>
    <source>
        <strain evidence="3">RS5460</strain>
    </source>
</reference>
<proteinExistence type="predicted"/>
<feature type="transmembrane region" description="Helical" evidence="1">
    <location>
        <begin position="58"/>
        <end position="78"/>
    </location>
</feature>
<protein>
    <recommendedName>
        <fullName evidence="4">G protein-coupled receptor</fullName>
    </recommendedName>
</protein>
<gene>
    <name evidence="2" type="ORF">PMAYCL1PPCAC_31750</name>
</gene>
<dbReference type="GO" id="GO:0005886">
    <property type="term" value="C:plasma membrane"/>
    <property type="evidence" value="ECO:0007669"/>
    <property type="project" value="TreeGrafter"/>
</dbReference>
<name>A0AAN5DG88_9BILA</name>
<keyword evidence="1" id="KW-0472">Membrane</keyword>
<feature type="non-terminal residue" evidence="2">
    <location>
        <position position="178"/>
    </location>
</feature>
<feature type="transmembrane region" description="Helical" evidence="1">
    <location>
        <begin position="28"/>
        <end position="51"/>
    </location>
</feature>
<dbReference type="InterPro" id="IPR053219">
    <property type="entry name" value="GPCR_Dmsr-1"/>
</dbReference>
<feature type="transmembrane region" description="Helical" evidence="1">
    <location>
        <begin position="141"/>
        <end position="160"/>
    </location>
</feature>
<evidence type="ECO:0000313" key="3">
    <source>
        <dbReference type="Proteomes" id="UP001328107"/>
    </source>
</evidence>
<comment type="caution">
    <text evidence="2">The sequence shown here is derived from an EMBL/GenBank/DDBJ whole genome shotgun (WGS) entry which is preliminary data.</text>
</comment>
<feature type="transmembrane region" description="Helical" evidence="1">
    <location>
        <begin position="109"/>
        <end position="129"/>
    </location>
</feature>
<keyword evidence="3" id="KW-1185">Reference proteome</keyword>
<keyword evidence="1" id="KW-1133">Transmembrane helix</keyword>